<dbReference type="GO" id="GO:0032259">
    <property type="term" value="P:methylation"/>
    <property type="evidence" value="ECO:0007669"/>
    <property type="project" value="UniProtKB-KW"/>
</dbReference>
<evidence type="ECO:0000313" key="1">
    <source>
        <dbReference type="EMBL" id="KEP48027.1"/>
    </source>
</evidence>
<dbReference type="OrthoDB" id="2013972at2759"/>
<sequence length="358" mass="40393">MATRVWNDETEAEVWMVEPRLSKDDFGATDSSDTETTISSMETIESAEVADYFCVRHGRAFPMYDDLPLALPADQGEMYRLKIQHMAIKKLVGGALDSIIESQLAPSFDGRRRCVLDIRTQGGIWADVMSIRFPTVDIKSIDVAPTMPHYPRHNLHHEVYDIHAGILEPTGTFDIVHARHSVNMIKDWTSLLKEMHRVLRPGGLLIFGEVEPRLTLPGGQEPALHGPGHHSTKFIEVYRAALAEGGVLIEAFSKIDGWLRPDSGLWNPETPSGFHHIVHNAWESPLNGLWHPDPAMQEIGMLMAMNFCEFIISAQPLFLSHGISQVEYDKWVEESRRETRDPMNSVVVRYHSVTALKL</sequence>
<dbReference type="HOGENOM" id="CLU_010595_5_1_1"/>
<dbReference type="Pfam" id="PF13489">
    <property type="entry name" value="Methyltransf_23"/>
    <property type="match status" value="1"/>
</dbReference>
<dbReference type="AlphaFoldDB" id="A0A074SD99"/>
<comment type="caution">
    <text evidence="1">The sequence shown here is derived from an EMBL/GenBank/DDBJ whole genome shotgun (WGS) entry which is preliminary data.</text>
</comment>
<dbReference type="SUPFAM" id="SSF53335">
    <property type="entry name" value="S-adenosyl-L-methionine-dependent methyltransferases"/>
    <property type="match status" value="1"/>
</dbReference>
<reference evidence="1 2" key="1">
    <citation type="submission" date="2013-12" db="EMBL/GenBank/DDBJ databases">
        <authorList>
            <person name="Cubeta M."/>
            <person name="Pakala S."/>
            <person name="Fedorova N."/>
            <person name="Thomas E."/>
            <person name="Dean R."/>
            <person name="Jabaji S."/>
            <person name="Neate S."/>
            <person name="Toda T."/>
            <person name="Tavantzis S."/>
            <person name="Vilgalys R."/>
            <person name="Bharathan N."/>
            <person name="Pakala S."/>
            <person name="Losada L.S."/>
            <person name="Zafar N."/>
            <person name="Nierman W."/>
        </authorList>
    </citation>
    <scope>NUCLEOTIDE SEQUENCE [LARGE SCALE GENOMIC DNA]</scope>
    <source>
        <strain evidence="1 2">123E</strain>
    </source>
</reference>
<keyword evidence="1" id="KW-0808">Transferase</keyword>
<dbReference type="InterPro" id="IPR029063">
    <property type="entry name" value="SAM-dependent_MTases_sf"/>
</dbReference>
<dbReference type="GO" id="GO:0008168">
    <property type="term" value="F:methyltransferase activity"/>
    <property type="evidence" value="ECO:0007669"/>
    <property type="project" value="UniProtKB-KW"/>
</dbReference>
<accession>A0A074SD99</accession>
<dbReference type="STRING" id="1423351.A0A074SD99"/>
<name>A0A074SD99_9AGAM</name>
<dbReference type="EMBL" id="AZST01000594">
    <property type="protein sequence ID" value="KEP48027.1"/>
    <property type="molecule type" value="Genomic_DNA"/>
</dbReference>
<keyword evidence="1" id="KW-0489">Methyltransferase</keyword>
<dbReference type="PANTHER" id="PTHR43591">
    <property type="entry name" value="METHYLTRANSFERASE"/>
    <property type="match status" value="1"/>
</dbReference>
<dbReference type="Gene3D" id="3.40.50.150">
    <property type="entry name" value="Vaccinia Virus protein VP39"/>
    <property type="match status" value="1"/>
</dbReference>
<protein>
    <submittedName>
        <fullName evidence="1">Methyltransferase domain protein</fullName>
    </submittedName>
</protein>
<dbReference type="CDD" id="cd02440">
    <property type="entry name" value="AdoMet_MTases"/>
    <property type="match status" value="1"/>
</dbReference>
<keyword evidence="2" id="KW-1185">Reference proteome</keyword>
<proteinExistence type="predicted"/>
<dbReference type="Proteomes" id="UP000027456">
    <property type="component" value="Unassembled WGS sequence"/>
</dbReference>
<organism evidence="1 2">
    <name type="scientific">Rhizoctonia solani 123E</name>
    <dbReference type="NCBI Taxonomy" id="1423351"/>
    <lineage>
        <taxon>Eukaryota</taxon>
        <taxon>Fungi</taxon>
        <taxon>Dikarya</taxon>
        <taxon>Basidiomycota</taxon>
        <taxon>Agaricomycotina</taxon>
        <taxon>Agaricomycetes</taxon>
        <taxon>Cantharellales</taxon>
        <taxon>Ceratobasidiaceae</taxon>
        <taxon>Rhizoctonia</taxon>
    </lineage>
</organism>
<evidence type="ECO:0000313" key="2">
    <source>
        <dbReference type="Proteomes" id="UP000027456"/>
    </source>
</evidence>
<gene>
    <name evidence="1" type="ORF">V565_136190</name>
</gene>